<feature type="domain" description="Fe2OG dioxygenase" evidence="2">
    <location>
        <begin position="196"/>
        <end position="311"/>
    </location>
</feature>
<dbReference type="Pfam" id="PF14226">
    <property type="entry name" value="DIOX_N"/>
    <property type="match status" value="1"/>
</dbReference>
<comment type="similarity">
    <text evidence="1">Belongs to the iron/ascorbate-dependent oxidoreductase family.</text>
</comment>
<evidence type="ECO:0000313" key="4">
    <source>
        <dbReference type="Proteomes" id="UP000703269"/>
    </source>
</evidence>
<gene>
    <name evidence="3" type="ORF">PsYK624_162180</name>
</gene>
<organism evidence="3 4">
    <name type="scientific">Phanerochaete sordida</name>
    <dbReference type="NCBI Taxonomy" id="48140"/>
    <lineage>
        <taxon>Eukaryota</taxon>
        <taxon>Fungi</taxon>
        <taxon>Dikarya</taxon>
        <taxon>Basidiomycota</taxon>
        <taxon>Agaricomycotina</taxon>
        <taxon>Agaricomycetes</taxon>
        <taxon>Polyporales</taxon>
        <taxon>Phanerochaetaceae</taxon>
        <taxon>Phanerochaete</taxon>
    </lineage>
</organism>
<dbReference type="PANTHER" id="PTHR47990">
    <property type="entry name" value="2-OXOGLUTARATE (2OG) AND FE(II)-DEPENDENT OXYGENASE SUPERFAMILY PROTEIN-RELATED"/>
    <property type="match status" value="1"/>
</dbReference>
<keyword evidence="1" id="KW-0560">Oxidoreductase</keyword>
<dbReference type="GO" id="GO:0016491">
    <property type="term" value="F:oxidoreductase activity"/>
    <property type="evidence" value="ECO:0007669"/>
    <property type="project" value="UniProtKB-KW"/>
</dbReference>
<dbReference type="InterPro" id="IPR026992">
    <property type="entry name" value="DIOX_N"/>
</dbReference>
<dbReference type="EMBL" id="BPQB01000126">
    <property type="protein sequence ID" value="GJE99942.1"/>
    <property type="molecule type" value="Genomic_DNA"/>
</dbReference>
<protein>
    <submittedName>
        <fullName evidence="3">Clavaminate synthase-like protein</fullName>
    </submittedName>
</protein>
<keyword evidence="1" id="KW-0408">Iron</keyword>
<dbReference type="SUPFAM" id="SSF51197">
    <property type="entry name" value="Clavaminate synthase-like"/>
    <property type="match status" value="1"/>
</dbReference>
<keyword evidence="4" id="KW-1185">Reference proteome</keyword>
<accession>A0A9P3LN60</accession>
<evidence type="ECO:0000313" key="3">
    <source>
        <dbReference type="EMBL" id="GJE99942.1"/>
    </source>
</evidence>
<dbReference type="Proteomes" id="UP000703269">
    <property type="component" value="Unassembled WGS sequence"/>
</dbReference>
<dbReference type="InterPro" id="IPR027443">
    <property type="entry name" value="IPNS-like_sf"/>
</dbReference>
<dbReference type="InterPro" id="IPR005123">
    <property type="entry name" value="Oxoglu/Fe-dep_dioxygenase_dom"/>
</dbReference>
<dbReference type="GO" id="GO:0046872">
    <property type="term" value="F:metal ion binding"/>
    <property type="evidence" value="ECO:0007669"/>
    <property type="project" value="UniProtKB-KW"/>
</dbReference>
<dbReference type="Pfam" id="PF03171">
    <property type="entry name" value="2OG-FeII_Oxy"/>
    <property type="match status" value="1"/>
</dbReference>
<proteinExistence type="inferred from homology"/>
<dbReference type="AlphaFoldDB" id="A0A9P3LN60"/>
<dbReference type="Gene3D" id="2.60.120.330">
    <property type="entry name" value="B-lactam Antibiotic, Isopenicillin N Synthase, Chain"/>
    <property type="match status" value="1"/>
</dbReference>
<dbReference type="InterPro" id="IPR050231">
    <property type="entry name" value="Iron_ascorbate_oxido_reductase"/>
</dbReference>
<dbReference type="PROSITE" id="PS51471">
    <property type="entry name" value="FE2OG_OXY"/>
    <property type="match status" value="1"/>
</dbReference>
<name>A0A9P3LN60_9APHY</name>
<evidence type="ECO:0000259" key="2">
    <source>
        <dbReference type="PROSITE" id="PS51471"/>
    </source>
</evidence>
<dbReference type="PRINTS" id="PR00682">
    <property type="entry name" value="IPNSYNTHASE"/>
</dbReference>
<dbReference type="InterPro" id="IPR044861">
    <property type="entry name" value="IPNS-like_FE2OG_OXY"/>
</dbReference>
<comment type="caution">
    <text evidence="3">The sequence shown here is derived from an EMBL/GenBank/DDBJ whole genome shotgun (WGS) entry which is preliminary data.</text>
</comment>
<keyword evidence="1" id="KW-0479">Metal-binding</keyword>
<dbReference type="OrthoDB" id="288590at2759"/>
<evidence type="ECO:0000256" key="1">
    <source>
        <dbReference type="RuleBase" id="RU003682"/>
    </source>
</evidence>
<reference evidence="3 4" key="1">
    <citation type="submission" date="2021-08" db="EMBL/GenBank/DDBJ databases">
        <title>Draft Genome Sequence of Phanerochaete sordida strain YK-624.</title>
        <authorList>
            <person name="Mori T."/>
            <person name="Dohra H."/>
            <person name="Suzuki T."/>
            <person name="Kawagishi H."/>
            <person name="Hirai H."/>
        </authorList>
    </citation>
    <scope>NUCLEOTIDE SEQUENCE [LARGE SCALE GENOMIC DNA]</scope>
    <source>
        <strain evidence="3 4">YK-624</strain>
    </source>
</reference>
<sequence length="348" mass="38578">MHATVSSANHAVANDQEPPFTIPLIDFNKFMNASDSLEKHQTAEDIVRAFKEVGFIYLNNHGVPGIAISTVFDKSAAFFDLAADAKDKLKWVDPRANRGYVGVGRQRRATWQFSDAAEIAKMRAGGADLKESMEIGRDWDSPWENQWPDERDVPGFRQTMLAFYQTCHGLHVQVMRAVAVGLGLDETYFDERVDQQCHNLRLLSYPPVPTDVLAKDGQARIGAHSDYGTITLLFQDSTGGLEVLNPHTREFQPVTPIPGTIVVNVGDLLARWSNDLFRSTLHRVVEPPATQTSDGEAIIPLRRSVAFFCNPNFDAVIACLPNCGTEAKYPPVTTEQYVVGRLSATFGK</sequence>
<dbReference type="FunFam" id="2.60.120.330:FF:000038">
    <property type="entry name" value="Si:dkey-10o6.2"/>
    <property type="match status" value="1"/>
</dbReference>